<dbReference type="GO" id="GO:0050661">
    <property type="term" value="F:NADP binding"/>
    <property type="evidence" value="ECO:0007669"/>
    <property type="project" value="InterPro"/>
</dbReference>
<keyword evidence="2" id="KW-0285">Flavoprotein</keyword>
<dbReference type="PANTHER" id="PTHR43303">
    <property type="entry name" value="NADPH DEHYDROGENASE C23G7.10C-RELATED"/>
    <property type="match status" value="1"/>
</dbReference>
<evidence type="ECO:0000256" key="1">
    <source>
        <dbReference type="ARBA" id="ARBA00001917"/>
    </source>
</evidence>
<comment type="cofactor">
    <cofactor evidence="1">
        <name>FMN</name>
        <dbReference type="ChEBI" id="CHEBI:58210"/>
    </cofactor>
</comment>
<dbReference type="CDD" id="cd02932">
    <property type="entry name" value="OYE_YqiM_FMN"/>
    <property type="match status" value="1"/>
</dbReference>
<proteinExistence type="predicted"/>
<dbReference type="PANTHER" id="PTHR43303:SF4">
    <property type="entry name" value="NADPH DEHYDROGENASE C23G7.10C-RELATED"/>
    <property type="match status" value="1"/>
</dbReference>
<evidence type="ECO:0000256" key="4">
    <source>
        <dbReference type="ARBA" id="ARBA00022857"/>
    </source>
</evidence>
<dbReference type="EMBL" id="FOAP01000001">
    <property type="protein sequence ID" value="SEK22787.1"/>
    <property type="molecule type" value="Genomic_DNA"/>
</dbReference>
<organism evidence="7 8">
    <name type="scientific">Stigmatella aurantiaca</name>
    <dbReference type="NCBI Taxonomy" id="41"/>
    <lineage>
        <taxon>Bacteria</taxon>
        <taxon>Pseudomonadati</taxon>
        <taxon>Myxococcota</taxon>
        <taxon>Myxococcia</taxon>
        <taxon>Myxococcales</taxon>
        <taxon>Cystobacterineae</taxon>
        <taxon>Archangiaceae</taxon>
        <taxon>Stigmatella</taxon>
    </lineage>
</organism>
<keyword evidence="3" id="KW-0288">FMN</keyword>
<name>A0A1H7FBS2_STIAU</name>
<dbReference type="InterPro" id="IPR013785">
    <property type="entry name" value="Aldolase_TIM"/>
</dbReference>
<dbReference type="InterPro" id="IPR001155">
    <property type="entry name" value="OxRdtase_FMN_N"/>
</dbReference>
<accession>A0A1H7FBS2</accession>
<keyword evidence="5" id="KW-0560">Oxidoreductase</keyword>
<dbReference type="GO" id="GO:0003959">
    <property type="term" value="F:NADPH dehydrogenase activity"/>
    <property type="evidence" value="ECO:0007669"/>
    <property type="project" value="InterPro"/>
</dbReference>
<dbReference type="InterPro" id="IPR044152">
    <property type="entry name" value="YqjM-like"/>
</dbReference>
<evidence type="ECO:0000256" key="5">
    <source>
        <dbReference type="ARBA" id="ARBA00023002"/>
    </source>
</evidence>
<keyword evidence="8" id="KW-1185">Reference proteome</keyword>
<dbReference type="Pfam" id="PF00724">
    <property type="entry name" value="Oxidored_FMN"/>
    <property type="match status" value="1"/>
</dbReference>
<evidence type="ECO:0000256" key="3">
    <source>
        <dbReference type="ARBA" id="ARBA00022643"/>
    </source>
</evidence>
<sequence>MSSLLFSPLSLRGVTLRNRIAVSPMCQYSYEDGFSNDWQFVHLGSRAVGGAGLIIVEATAVVPEGRISPQDLGLWKDEHIAPLARLTRFISEQGAVPGIQIAHAGRKASTAAPWNGDGAVRPEAGGWTPVGPTTEAFSPTYPVPEALDKAGIEKVIRAFADTAVRAHTAGFRLLEVHAAHGYLFHEFLSPLANKRTDEYGGSFENRIRIVREAVRAVRAKWPEELPLIVRISATDWVEGGWTVEDSVALSRLLKEDGVDLMDCSSGGVVGHAKIPVGPGYQTSLAERVRREAGIATGAVGLIHSSYQAEHILRSGQADLVILARQLLRDPYWPLHAAKELGADVKWPQQYERAKR</sequence>
<evidence type="ECO:0000256" key="2">
    <source>
        <dbReference type="ARBA" id="ARBA00022630"/>
    </source>
</evidence>
<dbReference type="OrthoDB" id="9784632at2"/>
<gene>
    <name evidence="7" type="ORF">SAMN05444354_10137</name>
</gene>
<dbReference type="Gene3D" id="3.20.20.70">
    <property type="entry name" value="Aldolase class I"/>
    <property type="match status" value="1"/>
</dbReference>
<keyword evidence="4" id="KW-0521">NADP</keyword>
<reference evidence="8" key="1">
    <citation type="submission" date="2016-10" db="EMBL/GenBank/DDBJ databases">
        <authorList>
            <person name="Varghese N."/>
            <person name="Submissions S."/>
        </authorList>
    </citation>
    <scope>NUCLEOTIDE SEQUENCE [LARGE SCALE GENOMIC DNA]</scope>
    <source>
        <strain evidence="8">DSM 17044</strain>
    </source>
</reference>
<feature type="domain" description="NADH:flavin oxidoreductase/NADH oxidase N-terminal" evidence="6">
    <location>
        <begin position="5"/>
        <end position="340"/>
    </location>
</feature>
<evidence type="ECO:0000313" key="7">
    <source>
        <dbReference type="EMBL" id="SEK22787.1"/>
    </source>
</evidence>
<dbReference type="AlphaFoldDB" id="A0A1H7FBS2"/>
<dbReference type="RefSeq" id="WP_075004364.1">
    <property type="nucleotide sequence ID" value="NZ_FOAP01000001.1"/>
</dbReference>
<protein>
    <submittedName>
        <fullName evidence="7">2,4-dienoyl-CoA reductase</fullName>
    </submittedName>
</protein>
<dbReference type="SUPFAM" id="SSF51395">
    <property type="entry name" value="FMN-linked oxidoreductases"/>
    <property type="match status" value="1"/>
</dbReference>
<evidence type="ECO:0000259" key="6">
    <source>
        <dbReference type="Pfam" id="PF00724"/>
    </source>
</evidence>
<dbReference type="Proteomes" id="UP000182719">
    <property type="component" value="Unassembled WGS sequence"/>
</dbReference>
<evidence type="ECO:0000313" key="8">
    <source>
        <dbReference type="Proteomes" id="UP000182719"/>
    </source>
</evidence>
<dbReference type="GO" id="GO:0010181">
    <property type="term" value="F:FMN binding"/>
    <property type="evidence" value="ECO:0007669"/>
    <property type="project" value="InterPro"/>
</dbReference>